<organism evidence="1">
    <name type="scientific">Sinomonas puerhi</name>
    <dbReference type="NCBI Taxonomy" id="3238584"/>
    <lineage>
        <taxon>Bacteria</taxon>
        <taxon>Bacillati</taxon>
        <taxon>Actinomycetota</taxon>
        <taxon>Actinomycetes</taxon>
        <taxon>Micrococcales</taxon>
        <taxon>Micrococcaceae</taxon>
        <taxon>Sinomonas</taxon>
    </lineage>
</organism>
<dbReference type="AlphaFoldDB" id="A0AB39L6G1"/>
<protein>
    <submittedName>
        <fullName evidence="1">SRPBCC family protein</fullName>
    </submittedName>
</protein>
<sequence length="158" mass="17592">MNLSIEEDVMGHIKVSMPIDAPVERVYEIASDPHRWSSWWVNLGDAEKVEGDGGEGTVVEHKYLMAGFPFHVTTHVLENGPLPNGGKRIRLRFDGPLNGSQVWDYEPTDTGTLVTSEIDYNVPGSVVGKFADELLIERIQERARHQGLENLKLLVEAG</sequence>
<evidence type="ECO:0000313" key="1">
    <source>
        <dbReference type="EMBL" id="XDP45774.1"/>
    </source>
</evidence>
<reference evidence="1" key="1">
    <citation type="submission" date="2024-07" db="EMBL/GenBank/DDBJ databases">
        <authorList>
            <person name="fu j."/>
        </authorList>
    </citation>
    <scope>NUCLEOTIDE SEQUENCE</scope>
    <source>
        <strain evidence="1">P10A9</strain>
    </source>
</reference>
<dbReference type="Gene3D" id="3.30.530.20">
    <property type="match status" value="1"/>
</dbReference>
<dbReference type="Pfam" id="PF10604">
    <property type="entry name" value="Polyketide_cyc2"/>
    <property type="match status" value="1"/>
</dbReference>
<proteinExistence type="predicted"/>
<name>A0AB39L6G1_9MICC</name>
<dbReference type="KEGG" id="spue:AB5L97_01765"/>
<gene>
    <name evidence="1" type="ORF">AB5L97_01765</name>
</gene>
<dbReference type="InterPro" id="IPR019587">
    <property type="entry name" value="Polyketide_cyclase/dehydratase"/>
</dbReference>
<dbReference type="InterPro" id="IPR023393">
    <property type="entry name" value="START-like_dom_sf"/>
</dbReference>
<accession>A0AB39L6G1</accession>
<dbReference type="EMBL" id="CP163302">
    <property type="protein sequence ID" value="XDP45774.1"/>
    <property type="molecule type" value="Genomic_DNA"/>
</dbReference>
<dbReference type="SUPFAM" id="SSF55961">
    <property type="entry name" value="Bet v1-like"/>
    <property type="match status" value="1"/>
</dbReference>
<dbReference type="RefSeq" id="WP_369046227.1">
    <property type="nucleotide sequence ID" value="NZ_CP163302.1"/>
</dbReference>
<dbReference type="CDD" id="cd07812">
    <property type="entry name" value="SRPBCC"/>
    <property type="match status" value="1"/>
</dbReference>